<evidence type="ECO:0000313" key="6">
    <source>
        <dbReference type="EMBL" id="TJY38078.1"/>
    </source>
</evidence>
<dbReference type="SMART" id="SM00631">
    <property type="entry name" value="Zn_pept"/>
    <property type="match status" value="1"/>
</dbReference>
<dbReference type="SUPFAM" id="SSF53187">
    <property type="entry name" value="Zn-dependent exopeptidases"/>
    <property type="match status" value="1"/>
</dbReference>
<dbReference type="EMBL" id="SUPL01000001">
    <property type="protein sequence ID" value="TJY38078.1"/>
    <property type="molecule type" value="Genomic_DNA"/>
</dbReference>
<feature type="active site" description="Proton donor/acceptor" evidence="3">
    <location>
        <position position="298"/>
    </location>
</feature>
<name>A0A4U0F1E0_9FLAO</name>
<keyword evidence="7" id="KW-1185">Reference proteome</keyword>
<gene>
    <name evidence="6" type="ORF">E5167_02130</name>
</gene>
<evidence type="ECO:0000313" key="7">
    <source>
        <dbReference type="Proteomes" id="UP000307657"/>
    </source>
</evidence>
<evidence type="ECO:0000256" key="2">
    <source>
        <dbReference type="ARBA" id="ARBA00005988"/>
    </source>
</evidence>
<dbReference type="GO" id="GO:0008270">
    <property type="term" value="F:zinc ion binding"/>
    <property type="evidence" value="ECO:0007669"/>
    <property type="project" value="InterPro"/>
</dbReference>
<feature type="signal peptide" evidence="4">
    <location>
        <begin position="1"/>
        <end position="20"/>
    </location>
</feature>
<dbReference type="Pfam" id="PF00246">
    <property type="entry name" value="Peptidase_M14"/>
    <property type="match status" value="1"/>
</dbReference>
<dbReference type="InterPro" id="IPR000834">
    <property type="entry name" value="Peptidase_M14"/>
</dbReference>
<evidence type="ECO:0000256" key="4">
    <source>
        <dbReference type="SAM" id="SignalP"/>
    </source>
</evidence>
<comment type="cofactor">
    <cofactor evidence="1">
        <name>Zn(2+)</name>
        <dbReference type="ChEBI" id="CHEBI:29105"/>
    </cofactor>
</comment>
<dbReference type="GO" id="GO:0005615">
    <property type="term" value="C:extracellular space"/>
    <property type="evidence" value="ECO:0007669"/>
    <property type="project" value="TreeGrafter"/>
</dbReference>
<reference evidence="6 7" key="1">
    <citation type="submission" date="2019-04" db="EMBL/GenBank/DDBJ databases">
        <title>Lacinutrix sp. nov., isolated from marine water.</title>
        <authorList>
            <person name="Kim W."/>
        </authorList>
    </citation>
    <scope>NUCLEOTIDE SEQUENCE [LARGE SCALE GENOMIC DNA]</scope>
    <source>
        <strain evidence="6 7">CAU 1491</strain>
    </source>
</reference>
<evidence type="ECO:0000256" key="1">
    <source>
        <dbReference type="ARBA" id="ARBA00001947"/>
    </source>
</evidence>
<feature type="chain" id="PRO_5020452906" description="Peptidase M14 domain-containing protein" evidence="4">
    <location>
        <begin position="21"/>
        <end position="542"/>
    </location>
</feature>
<dbReference type="GO" id="GO:0004181">
    <property type="term" value="F:metallocarboxypeptidase activity"/>
    <property type="evidence" value="ECO:0007669"/>
    <property type="project" value="InterPro"/>
</dbReference>
<dbReference type="PANTHER" id="PTHR11705:SF145">
    <property type="entry name" value="PEPTIDASE M14 CARBOXYPEPTIDASE A DOMAIN-CONTAINING PROTEIN"/>
    <property type="match status" value="1"/>
</dbReference>
<dbReference type="GO" id="GO:0006508">
    <property type="term" value="P:proteolysis"/>
    <property type="evidence" value="ECO:0007669"/>
    <property type="project" value="InterPro"/>
</dbReference>
<evidence type="ECO:0000256" key="3">
    <source>
        <dbReference type="PROSITE-ProRule" id="PRU01379"/>
    </source>
</evidence>
<dbReference type="PANTHER" id="PTHR11705">
    <property type="entry name" value="PROTEASE FAMILY M14 CARBOXYPEPTIDASE A,B"/>
    <property type="match status" value="1"/>
</dbReference>
<sequence length="542" mass="61783">MKSFLRLAIFLIGIQLSAQSTPWSEDLITTPEKTNYQKTSTYAEVMDFIKTIQSKSNLVHLEFMGTSKEGKGIPVVVMANPKISSAEEAKNSGKPVMYVQGNIHSGEVEGKEILQQLMRDILLGEKKHLLDNQILLFAPIYNTDSNDKMEKGRRPSQEDSPVEVGIRANSQGLDLNRDGIKMEAFETQALVENVLVKWDPEMLVDLHTTNGTWHGYGVTYAPSYHYAGEKAPYDFTWNTMLPSIVKSIDKNYGVKLGPYGGYSLRQGWPAKAIYTYNHHPRYVVNQMGLRNKIGILSEAFAHDRFYKRMNGTYGFVAEILEFTNSNGKKIVEINAKATNDAIENVKNNAGKAKKGVRFKMVPLEDTFTLRTYDYIAYNNDKGEKRYTRSGKIVEIPNVQNYSKFEAEVKSTLPRGYFIPKSMKPIVDHLKKHGVEVTELTSSKRAIGEEFIMSDLNVSKRKFEGHFMANAKGEFKSKTKRFKKGDFWVDMAQPLSNLIFYMLEPQSDDGLVTWNFFDDYFKENGIDSKPVAYPIFKYYKLKK</sequence>
<dbReference type="AlphaFoldDB" id="A0A4U0F1E0"/>
<dbReference type="OrthoDB" id="9767214at2"/>
<dbReference type="CDD" id="cd06241">
    <property type="entry name" value="M14-like"/>
    <property type="match status" value="1"/>
</dbReference>
<comment type="similarity">
    <text evidence="2 3">Belongs to the peptidase M14 family.</text>
</comment>
<evidence type="ECO:0000259" key="5">
    <source>
        <dbReference type="PROSITE" id="PS52035"/>
    </source>
</evidence>
<organism evidence="6 7">
    <name type="scientific">Pontimicrobium aquaticum</name>
    <dbReference type="NCBI Taxonomy" id="2565367"/>
    <lineage>
        <taxon>Bacteria</taxon>
        <taxon>Pseudomonadati</taxon>
        <taxon>Bacteroidota</taxon>
        <taxon>Flavobacteriia</taxon>
        <taxon>Flavobacteriales</taxon>
        <taxon>Flavobacteriaceae</taxon>
        <taxon>Pontimicrobium</taxon>
    </lineage>
</organism>
<keyword evidence="4" id="KW-0732">Signal</keyword>
<dbReference type="Proteomes" id="UP000307657">
    <property type="component" value="Unassembled WGS sequence"/>
</dbReference>
<dbReference type="Gene3D" id="3.40.630.10">
    <property type="entry name" value="Zn peptidases"/>
    <property type="match status" value="1"/>
</dbReference>
<feature type="domain" description="Peptidase M14" evidence="5">
    <location>
        <begin position="38"/>
        <end position="323"/>
    </location>
</feature>
<comment type="caution">
    <text evidence="6">The sequence shown here is derived from an EMBL/GenBank/DDBJ whole genome shotgun (WGS) entry which is preliminary data.</text>
</comment>
<proteinExistence type="inferred from homology"/>
<dbReference type="RefSeq" id="WP_136840556.1">
    <property type="nucleotide sequence ID" value="NZ_SUPL01000001.1"/>
</dbReference>
<protein>
    <recommendedName>
        <fullName evidence="5">Peptidase M14 domain-containing protein</fullName>
    </recommendedName>
</protein>
<accession>A0A4U0F1E0</accession>
<dbReference type="PROSITE" id="PS52035">
    <property type="entry name" value="PEPTIDASE_M14"/>
    <property type="match status" value="1"/>
</dbReference>